<organism evidence="1">
    <name type="scientific">Anguilla anguilla</name>
    <name type="common">European freshwater eel</name>
    <name type="synonym">Muraena anguilla</name>
    <dbReference type="NCBI Taxonomy" id="7936"/>
    <lineage>
        <taxon>Eukaryota</taxon>
        <taxon>Metazoa</taxon>
        <taxon>Chordata</taxon>
        <taxon>Craniata</taxon>
        <taxon>Vertebrata</taxon>
        <taxon>Euteleostomi</taxon>
        <taxon>Actinopterygii</taxon>
        <taxon>Neopterygii</taxon>
        <taxon>Teleostei</taxon>
        <taxon>Anguilliformes</taxon>
        <taxon>Anguillidae</taxon>
        <taxon>Anguilla</taxon>
    </lineage>
</organism>
<accession>A0A0E9VRD9</accession>
<proteinExistence type="predicted"/>
<dbReference type="AlphaFoldDB" id="A0A0E9VRD9"/>
<sequence length="38" mass="4386">MAGISQLSVLSIYSELCILRMQFDFNHFYTSISLQCII</sequence>
<reference evidence="1" key="1">
    <citation type="submission" date="2014-11" db="EMBL/GenBank/DDBJ databases">
        <authorList>
            <person name="Amaro Gonzalez C."/>
        </authorList>
    </citation>
    <scope>NUCLEOTIDE SEQUENCE</scope>
</reference>
<name>A0A0E9VRD9_ANGAN</name>
<dbReference type="EMBL" id="GBXM01028000">
    <property type="protein sequence ID" value="JAH80577.1"/>
    <property type="molecule type" value="Transcribed_RNA"/>
</dbReference>
<reference evidence="1" key="2">
    <citation type="journal article" date="2015" name="Fish Shellfish Immunol.">
        <title>Early steps in the European eel (Anguilla anguilla)-Vibrio vulnificus interaction in the gills: Role of the RtxA13 toxin.</title>
        <authorList>
            <person name="Callol A."/>
            <person name="Pajuelo D."/>
            <person name="Ebbesson L."/>
            <person name="Teles M."/>
            <person name="MacKenzie S."/>
            <person name="Amaro C."/>
        </authorList>
    </citation>
    <scope>NUCLEOTIDE SEQUENCE</scope>
</reference>
<protein>
    <submittedName>
        <fullName evidence="1">Uncharacterized protein</fullName>
    </submittedName>
</protein>
<evidence type="ECO:0000313" key="1">
    <source>
        <dbReference type="EMBL" id="JAH80577.1"/>
    </source>
</evidence>